<accession>A0A8H6DUE7</accession>
<name>A0A8H6DUE7_COCSA</name>
<reference evidence="2" key="1">
    <citation type="submission" date="2019-11" db="EMBL/GenBank/DDBJ databases">
        <title>Bipolaris sorokiniana Genome sequencing.</title>
        <authorList>
            <person name="Wang H."/>
        </authorList>
    </citation>
    <scope>NUCLEOTIDE SEQUENCE</scope>
</reference>
<dbReference type="EMBL" id="WNKQ01000011">
    <property type="protein sequence ID" value="KAF5848324.1"/>
    <property type="molecule type" value="Genomic_DNA"/>
</dbReference>
<evidence type="ECO:0000313" key="3">
    <source>
        <dbReference type="Proteomes" id="UP000624244"/>
    </source>
</evidence>
<dbReference type="Proteomes" id="UP000624244">
    <property type="component" value="Unassembled WGS sequence"/>
</dbReference>
<dbReference type="AlphaFoldDB" id="A0A8H6DUE7"/>
<feature type="compositionally biased region" description="Basic and acidic residues" evidence="1">
    <location>
        <begin position="1"/>
        <end position="21"/>
    </location>
</feature>
<comment type="caution">
    <text evidence="2">The sequence shown here is derived from an EMBL/GenBank/DDBJ whole genome shotgun (WGS) entry which is preliminary data.</text>
</comment>
<evidence type="ECO:0000256" key="1">
    <source>
        <dbReference type="SAM" id="MobiDB-lite"/>
    </source>
</evidence>
<evidence type="ECO:0000313" key="2">
    <source>
        <dbReference type="EMBL" id="KAF5848324.1"/>
    </source>
</evidence>
<organism evidence="2 3">
    <name type="scientific">Cochliobolus sativus</name>
    <name type="common">Common root rot and spot blotch fungus</name>
    <name type="synonym">Bipolaris sorokiniana</name>
    <dbReference type="NCBI Taxonomy" id="45130"/>
    <lineage>
        <taxon>Eukaryota</taxon>
        <taxon>Fungi</taxon>
        <taxon>Dikarya</taxon>
        <taxon>Ascomycota</taxon>
        <taxon>Pezizomycotina</taxon>
        <taxon>Dothideomycetes</taxon>
        <taxon>Pleosporomycetidae</taxon>
        <taxon>Pleosporales</taxon>
        <taxon>Pleosporineae</taxon>
        <taxon>Pleosporaceae</taxon>
        <taxon>Bipolaris</taxon>
    </lineage>
</organism>
<protein>
    <submittedName>
        <fullName evidence="2">Uncharacterized protein</fullName>
    </submittedName>
</protein>
<sequence length="81" mass="9362">MNSQMDIEKLNHGQKHPDISRSHRGHQRIQQPLTTYTLIQIDPVTREGHTKIYSWMVSLGRPQTPTVLARGLHNWIGDPKL</sequence>
<feature type="region of interest" description="Disordered" evidence="1">
    <location>
        <begin position="1"/>
        <end position="29"/>
    </location>
</feature>
<proteinExistence type="predicted"/>
<gene>
    <name evidence="2" type="ORF">GGP41_005702</name>
</gene>